<feature type="transmembrane region" description="Helical" evidence="1">
    <location>
        <begin position="72"/>
        <end position="97"/>
    </location>
</feature>
<dbReference type="EMBL" id="JAHRIN010069025">
    <property type="protein sequence ID" value="MEQ2215875.1"/>
    <property type="molecule type" value="Genomic_DNA"/>
</dbReference>
<sequence>MYIPVMFTALDSVHEGVRGLHPCSCIVGAKRKLRDDAGLQAFNSDLHPAPLPANIGQMDTAKDMWKMIMGNLALIQVQATVVGFLASIAAVIFGWLPEGQFKLGHAVLLCASSVATAFIASLLLGTSAT</sequence>
<protein>
    <recommendedName>
        <fullName evidence="1">Solute carrier family 41 member</fullName>
    </recommendedName>
</protein>
<comment type="caution">
    <text evidence="1">Lacks conserved residue(s) required for the propagation of feature annotation.</text>
</comment>
<organism evidence="2 3">
    <name type="scientific">Xenoophorus captivus</name>
    <dbReference type="NCBI Taxonomy" id="1517983"/>
    <lineage>
        <taxon>Eukaryota</taxon>
        <taxon>Metazoa</taxon>
        <taxon>Chordata</taxon>
        <taxon>Craniata</taxon>
        <taxon>Vertebrata</taxon>
        <taxon>Euteleostomi</taxon>
        <taxon>Actinopterygii</taxon>
        <taxon>Neopterygii</taxon>
        <taxon>Teleostei</taxon>
        <taxon>Neoteleostei</taxon>
        <taxon>Acanthomorphata</taxon>
        <taxon>Ovalentaria</taxon>
        <taxon>Atherinomorphae</taxon>
        <taxon>Cyprinodontiformes</taxon>
        <taxon>Goodeidae</taxon>
        <taxon>Xenoophorus</taxon>
    </lineage>
</organism>
<evidence type="ECO:0000313" key="2">
    <source>
        <dbReference type="EMBL" id="MEQ2215875.1"/>
    </source>
</evidence>
<keyword evidence="1" id="KW-0472">Membrane</keyword>
<gene>
    <name evidence="2" type="ORF">XENOCAPTIV_007171</name>
</gene>
<keyword evidence="1" id="KW-0813">Transport</keyword>
<comment type="function">
    <text evidence="1">Acts as a magnesium transporter.</text>
</comment>
<feature type="transmembrane region" description="Helical" evidence="1">
    <location>
        <begin position="103"/>
        <end position="124"/>
    </location>
</feature>
<dbReference type="PANTHER" id="PTHR16228">
    <property type="entry name" value="DIVALENT CATION TRANSPORTER SOLUTE CARRIER FAMILY 41"/>
    <property type="match status" value="1"/>
</dbReference>
<evidence type="ECO:0000313" key="3">
    <source>
        <dbReference type="Proteomes" id="UP001434883"/>
    </source>
</evidence>
<keyword evidence="1" id="KW-0460">Magnesium</keyword>
<dbReference type="PANTHER" id="PTHR16228:SF23">
    <property type="entry name" value="SOLUTE CARRIER FAMILY 41 MEMBER 1"/>
    <property type="match status" value="1"/>
</dbReference>
<name>A0ABV0S5P1_9TELE</name>
<dbReference type="InterPro" id="IPR045349">
    <property type="entry name" value="SLC41A1-3"/>
</dbReference>
<comment type="caution">
    <text evidence="2">The sequence shown here is derived from an EMBL/GenBank/DDBJ whole genome shotgun (WGS) entry which is preliminary data.</text>
</comment>
<proteinExistence type="inferred from homology"/>
<evidence type="ECO:0000256" key="1">
    <source>
        <dbReference type="RuleBase" id="RU369007"/>
    </source>
</evidence>
<keyword evidence="1" id="KW-1133">Transmembrane helix</keyword>
<keyword evidence="1" id="KW-0812">Transmembrane</keyword>
<dbReference type="Proteomes" id="UP001434883">
    <property type="component" value="Unassembled WGS sequence"/>
</dbReference>
<reference evidence="2 3" key="1">
    <citation type="submission" date="2021-06" db="EMBL/GenBank/DDBJ databases">
        <authorList>
            <person name="Palmer J.M."/>
        </authorList>
    </citation>
    <scope>NUCLEOTIDE SEQUENCE [LARGE SCALE GENOMIC DNA]</scope>
    <source>
        <strain evidence="2 3">XC_2019</strain>
        <tissue evidence="2">Muscle</tissue>
    </source>
</reference>
<dbReference type="SUPFAM" id="SSF161093">
    <property type="entry name" value="MgtE membrane domain-like"/>
    <property type="match status" value="1"/>
</dbReference>
<keyword evidence="1" id="KW-0406">Ion transport</keyword>
<accession>A0ABV0S5P1</accession>
<dbReference type="InterPro" id="IPR036739">
    <property type="entry name" value="SLC41_membr_dom_sf"/>
</dbReference>
<keyword evidence="3" id="KW-1185">Reference proteome</keyword>
<comment type="similarity">
    <text evidence="1">Belongs to the SLC41A transporter family.</text>
</comment>
<comment type="subcellular location">
    <subcellularLocation>
        <location evidence="1">Membrane</location>
        <topology evidence="1">Multi-pass membrane protein</topology>
    </subcellularLocation>
</comment>